<dbReference type="OrthoDB" id="9991235at2759"/>
<name>A0A6G1IA72_9PEZI</name>
<proteinExistence type="inferred from homology"/>
<protein>
    <recommendedName>
        <fullName evidence="4">Phosphoribosylaminoimidazole-succinocarboxamide synthase</fullName>
        <ecNumber evidence="3">6.3.2.6</ecNumber>
    </recommendedName>
    <alternativeName>
        <fullName evidence="9">SAICAR synthetase</fullName>
    </alternativeName>
</protein>
<dbReference type="Pfam" id="PF01259">
    <property type="entry name" value="SAICAR_synt"/>
    <property type="match status" value="1"/>
</dbReference>
<keyword evidence="8" id="KW-0067">ATP-binding</keyword>
<keyword evidence="6" id="KW-0547">Nucleotide-binding</keyword>
<dbReference type="Proteomes" id="UP000799640">
    <property type="component" value="Unassembled WGS sequence"/>
</dbReference>
<evidence type="ECO:0000256" key="2">
    <source>
        <dbReference type="ARBA" id="ARBA00010190"/>
    </source>
</evidence>
<dbReference type="AlphaFoldDB" id="A0A6G1IA72"/>
<keyword evidence="5" id="KW-0436">Ligase</keyword>
<dbReference type="PROSITE" id="PS01058">
    <property type="entry name" value="SAICAR_SYNTHETASE_2"/>
    <property type="match status" value="1"/>
</dbReference>
<dbReference type="PANTHER" id="PTHR43700:SF1">
    <property type="entry name" value="PHOSPHORIBOSYLAMINOIMIDAZOLE-SUCCINOCARBOXAMIDE SYNTHASE"/>
    <property type="match status" value="1"/>
</dbReference>
<dbReference type="UniPathway" id="UPA00074">
    <property type="reaction ID" value="UER00131"/>
</dbReference>
<dbReference type="GO" id="GO:0006189">
    <property type="term" value="P:'de novo' IMP biosynthetic process"/>
    <property type="evidence" value="ECO:0007669"/>
    <property type="project" value="UniProtKB-UniPathway"/>
</dbReference>
<evidence type="ECO:0000259" key="10">
    <source>
        <dbReference type="Pfam" id="PF01259"/>
    </source>
</evidence>
<evidence type="ECO:0000313" key="11">
    <source>
        <dbReference type="EMBL" id="KAF2405180.1"/>
    </source>
</evidence>
<evidence type="ECO:0000256" key="5">
    <source>
        <dbReference type="ARBA" id="ARBA00022598"/>
    </source>
</evidence>
<accession>A0A6G1IA72</accession>
<dbReference type="InterPro" id="IPR001636">
    <property type="entry name" value="SAICAR_synth"/>
</dbReference>
<dbReference type="PANTHER" id="PTHR43700">
    <property type="entry name" value="PHOSPHORIBOSYLAMINOIMIDAZOLE-SUCCINOCARBOXAMIDE SYNTHASE"/>
    <property type="match status" value="1"/>
</dbReference>
<dbReference type="EMBL" id="ML996687">
    <property type="protein sequence ID" value="KAF2405180.1"/>
    <property type="molecule type" value="Genomic_DNA"/>
</dbReference>
<evidence type="ECO:0000256" key="9">
    <source>
        <dbReference type="ARBA" id="ARBA00030409"/>
    </source>
</evidence>
<evidence type="ECO:0000256" key="6">
    <source>
        <dbReference type="ARBA" id="ARBA00022741"/>
    </source>
</evidence>
<dbReference type="InterPro" id="IPR018236">
    <property type="entry name" value="SAICAR_synthetase_CS"/>
</dbReference>
<dbReference type="CDD" id="cd01414">
    <property type="entry name" value="SAICAR_synt_Sc"/>
    <property type="match status" value="1"/>
</dbReference>
<dbReference type="InterPro" id="IPR028923">
    <property type="entry name" value="SAICAR_synt/ADE2_N"/>
</dbReference>
<comment type="pathway">
    <text evidence="1">Purine metabolism; IMP biosynthesis via de novo pathway; 5-amino-1-(5-phospho-D-ribosyl)imidazole-4-carboxamide from 5-amino-1-(5-phospho-D-ribosyl)imidazole-4-carboxylate: step 1/2.</text>
</comment>
<keyword evidence="7" id="KW-0658">Purine biosynthesis</keyword>
<dbReference type="GO" id="GO:0004639">
    <property type="term" value="F:phosphoribosylaminoimidazolesuccinocarboxamide synthase activity"/>
    <property type="evidence" value="ECO:0007669"/>
    <property type="project" value="UniProtKB-EC"/>
</dbReference>
<dbReference type="Gene3D" id="3.30.470.20">
    <property type="entry name" value="ATP-grasp fold, B domain"/>
    <property type="match status" value="1"/>
</dbReference>
<comment type="similarity">
    <text evidence="2">Belongs to the SAICAR synthetase family.</text>
</comment>
<dbReference type="HAMAP" id="MF_00137">
    <property type="entry name" value="SAICAR_synth"/>
    <property type="match status" value="1"/>
</dbReference>
<evidence type="ECO:0000313" key="12">
    <source>
        <dbReference type="Proteomes" id="UP000799640"/>
    </source>
</evidence>
<evidence type="ECO:0000256" key="8">
    <source>
        <dbReference type="ARBA" id="ARBA00022840"/>
    </source>
</evidence>
<dbReference type="NCBIfam" id="TIGR00081">
    <property type="entry name" value="purC"/>
    <property type="match status" value="1"/>
</dbReference>
<evidence type="ECO:0000256" key="1">
    <source>
        <dbReference type="ARBA" id="ARBA00004672"/>
    </source>
</evidence>
<gene>
    <name evidence="11" type="ORF">EJ06DRAFT_502186</name>
</gene>
<dbReference type="FunFam" id="3.30.470.20:FF:000015">
    <property type="entry name" value="Phosphoribosylaminoimidazole-succinocarboxamide synthase"/>
    <property type="match status" value="1"/>
</dbReference>
<dbReference type="GO" id="GO:0005524">
    <property type="term" value="F:ATP binding"/>
    <property type="evidence" value="ECO:0007669"/>
    <property type="project" value="UniProtKB-KW"/>
</dbReference>
<evidence type="ECO:0000256" key="4">
    <source>
        <dbReference type="ARBA" id="ARBA00016460"/>
    </source>
</evidence>
<evidence type="ECO:0000256" key="3">
    <source>
        <dbReference type="ARBA" id="ARBA00012217"/>
    </source>
</evidence>
<reference evidence="11" key="1">
    <citation type="journal article" date="2020" name="Stud. Mycol.">
        <title>101 Dothideomycetes genomes: a test case for predicting lifestyles and emergence of pathogens.</title>
        <authorList>
            <person name="Haridas S."/>
            <person name="Albert R."/>
            <person name="Binder M."/>
            <person name="Bloem J."/>
            <person name="Labutti K."/>
            <person name="Salamov A."/>
            <person name="Andreopoulos B."/>
            <person name="Baker S."/>
            <person name="Barry K."/>
            <person name="Bills G."/>
            <person name="Bluhm B."/>
            <person name="Cannon C."/>
            <person name="Castanera R."/>
            <person name="Culley D."/>
            <person name="Daum C."/>
            <person name="Ezra D."/>
            <person name="Gonzalez J."/>
            <person name="Henrissat B."/>
            <person name="Kuo A."/>
            <person name="Liang C."/>
            <person name="Lipzen A."/>
            <person name="Lutzoni F."/>
            <person name="Magnuson J."/>
            <person name="Mondo S."/>
            <person name="Nolan M."/>
            <person name="Ohm R."/>
            <person name="Pangilinan J."/>
            <person name="Park H.-J."/>
            <person name="Ramirez L."/>
            <person name="Alfaro M."/>
            <person name="Sun H."/>
            <person name="Tritt A."/>
            <person name="Yoshinaga Y."/>
            <person name="Zwiers L.-H."/>
            <person name="Turgeon B."/>
            <person name="Goodwin S."/>
            <person name="Spatafora J."/>
            <person name="Crous P."/>
            <person name="Grigoriev I."/>
        </authorList>
    </citation>
    <scope>NUCLEOTIDE SEQUENCE</scope>
    <source>
        <strain evidence="11">CBS 262.69</strain>
    </source>
</reference>
<dbReference type="Gene3D" id="3.30.200.20">
    <property type="entry name" value="Phosphorylase Kinase, domain 1"/>
    <property type="match status" value="1"/>
</dbReference>
<keyword evidence="12" id="KW-1185">Reference proteome</keyword>
<dbReference type="GO" id="GO:0005737">
    <property type="term" value="C:cytoplasm"/>
    <property type="evidence" value="ECO:0007669"/>
    <property type="project" value="TreeGrafter"/>
</dbReference>
<feature type="domain" description="SAICAR synthetase/ADE2 N-terminal" evidence="10">
    <location>
        <begin position="20"/>
        <end position="273"/>
    </location>
</feature>
<dbReference type="EC" id="6.3.2.6" evidence="3"/>
<dbReference type="PROSITE" id="PS01057">
    <property type="entry name" value="SAICAR_SYNTHETASE_1"/>
    <property type="match status" value="1"/>
</dbReference>
<dbReference type="NCBIfam" id="NF010568">
    <property type="entry name" value="PRK13961.1"/>
    <property type="match status" value="1"/>
</dbReference>
<organism evidence="11 12">
    <name type="scientific">Trichodelitschia bisporula</name>
    <dbReference type="NCBI Taxonomy" id="703511"/>
    <lineage>
        <taxon>Eukaryota</taxon>
        <taxon>Fungi</taxon>
        <taxon>Dikarya</taxon>
        <taxon>Ascomycota</taxon>
        <taxon>Pezizomycotina</taxon>
        <taxon>Dothideomycetes</taxon>
        <taxon>Dothideomycetes incertae sedis</taxon>
        <taxon>Phaeotrichales</taxon>
        <taxon>Phaeotrichaceae</taxon>
        <taxon>Trichodelitschia</taxon>
    </lineage>
</organism>
<dbReference type="SUPFAM" id="SSF56104">
    <property type="entry name" value="SAICAR synthase-like"/>
    <property type="match status" value="1"/>
</dbReference>
<evidence type="ECO:0000256" key="7">
    <source>
        <dbReference type="ARBA" id="ARBA00022755"/>
    </source>
</evidence>
<sequence length="307" mass="34225">MSNTTGAVIKPDLKGLYKLLASGKVRDLYEIDDKTLLFVATDRISAFDVILDNGIPDKGGLLTQLSAHWFSVLSQKVPSLRTHFLTLDLPEKLAQSDLAPVFQGRSMQVRRLKVLPLESIVRGYITGSAWSEYKKSGTVHGIKMPEGLRESQELETPIWTPSTKAEVGDHDENISPQKAAEIVGEDFANQISNLSLQLYIAGRDHAARRGIIIADTKFEFGLDESTTPPSVVLIDEVLTPDSSRFWDQAKYEVGRAQDSLDKQPLRDWLKQAGLKDVKGVKMPDEVVARTRNGYTEAYERLTGKRWA</sequence>